<reference evidence="2" key="1">
    <citation type="submission" date="2021-01" db="EMBL/GenBank/DDBJ databases">
        <authorList>
            <person name="Corre E."/>
            <person name="Pelletier E."/>
            <person name="Niang G."/>
            <person name="Scheremetjew M."/>
            <person name="Finn R."/>
            <person name="Kale V."/>
            <person name="Holt S."/>
            <person name="Cochrane G."/>
            <person name="Meng A."/>
            <person name="Brown T."/>
            <person name="Cohen L."/>
        </authorList>
    </citation>
    <scope>NUCLEOTIDE SEQUENCE</scope>
    <source>
        <strain evidence="2">S3</strain>
    </source>
</reference>
<gene>
    <name evidence="2" type="ORF">SINC0208_LOCUS2918</name>
</gene>
<feature type="transmembrane region" description="Helical" evidence="1">
    <location>
        <begin position="25"/>
        <end position="51"/>
    </location>
</feature>
<name>A0A7S3IFP2_9SPIT</name>
<evidence type="ECO:0000256" key="1">
    <source>
        <dbReference type="SAM" id="Phobius"/>
    </source>
</evidence>
<evidence type="ECO:0000313" key="2">
    <source>
        <dbReference type="EMBL" id="CAE0322335.1"/>
    </source>
</evidence>
<dbReference type="AlphaFoldDB" id="A0A7S3IFP2"/>
<sequence>MATAVFLFGFYSVFSHRVTNYLIFNMALMVSIFTGIMLTYVNVLNMLSFIIRCFTYVYSKYVLNQLYTVLIIPRDFSFLHQQQEEMEARQNGRWPSEVDVLNLESEDEENSRLIDNNYVPEALQNEGLSDDDHLIEVNYVRN</sequence>
<proteinExistence type="predicted"/>
<keyword evidence="1" id="KW-0812">Transmembrane</keyword>
<keyword evidence="1" id="KW-1133">Transmembrane helix</keyword>
<keyword evidence="1" id="KW-0472">Membrane</keyword>
<dbReference type="EMBL" id="HBIH01007068">
    <property type="protein sequence ID" value="CAE0322335.1"/>
    <property type="molecule type" value="Transcribed_RNA"/>
</dbReference>
<organism evidence="2">
    <name type="scientific">Strombidium inclinatum</name>
    <dbReference type="NCBI Taxonomy" id="197538"/>
    <lineage>
        <taxon>Eukaryota</taxon>
        <taxon>Sar</taxon>
        <taxon>Alveolata</taxon>
        <taxon>Ciliophora</taxon>
        <taxon>Intramacronucleata</taxon>
        <taxon>Spirotrichea</taxon>
        <taxon>Oligotrichia</taxon>
        <taxon>Strombidiidae</taxon>
        <taxon>Strombidium</taxon>
    </lineage>
</organism>
<protein>
    <submittedName>
        <fullName evidence="2">Uncharacterized protein</fullName>
    </submittedName>
</protein>
<accession>A0A7S3IFP2</accession>